<dbReference type="AlphaFoldDB" id="A0A8H7BMR1"/>
<reference evidence="3" key="1">
    <citation type="submission" date="2020-01" db="EMBL/GenBank/DDBJ databases">
        <authorList>
            <person name="Feng Z.H.Z."/>
        </authorList>
    </citation>
    <scope>NUCLEOTIDE SEQUENCE</scope>
    <source>
        <strain evidence="3">CBS107.38</strain>
    </source>
</reference>
<dbReference type="GeneID" id="62199523"/>
<protein>
    <submittedName>
        <fullName evidence="3">Uncharacterized protein</fullName>
    </submittedName>
</protein>
<feature type="region of interest" description="Disordered" evidence="1">
    <location>
        <begin position="275"/>
        <end position="340"/>
    </location>
</feature>
<gene>
    <name evidence="3" type="ORF">GT037_001298</name>
</gene>
<evidence type="ECO:0000256" key="1">
    <source>
        <dbReference type="SAM" id="MobiDB-lite"/>
    </source>
</evidence>
<feature type="transmembrane region" description="Helical" evidence="2">
    <location>
        <begin position="585"/>
        <end position="608"/>
    </location>
</feature>
<proteinExistence type="predicted"/>
<keyword evidence="2" id="KW-1133">Transmembrane helix</keyword>
<keyword evidence="2" id="KW-0472">Membrane</keyword>
<name>A0A8H7BMR1_9PLEO</name>
<keyword evidence="2" id="KW-0812">Transmembrane</keyword>
<feature type="transmembrane region" description="Helical" evidence="2">
    <location>
        <begin position="649"/>
        <end position="671"/>
    </location>
</feature>
<feature type="transmembrane region" description="Helical" evidence="2">
    <location>
        <begin position="547"/>
        <end position="573"/>
    </location>
</feature>
<feature type="region of interest" description="Disordered" evidence="1">
    <location>
        <begin position="236"/>
        <end position="262"/>
    </location>
</feature>
<feature type="compositionally biased region" description="Polar residues" evidence="1">
    <location>
        <begin position="684"/>
        <end position="694"/>
    </location>
</feature>
<sequence>MVKGEILTLGAAAGALGGAYKLAEFLNKAKRVRDVGPSNAVYVRIIGRVQSDLDEVRRLLSIREIHDILEANPEKSKWVYGCMRDVRGALENITPHTERVAGDIQDGRRIGVRHRVYWLLSEKEKLENREKELNIAQASLSAVLGYLTALEPYEEPHKPKSKKETHIDIDIHQEPPQPQAQPQPQPTHTTHIDREVWVERDGAPPRHVEEHRDVWVERDRHPAAHYEERRDVYIDERERGPQHYDDRGPAPRYDAHFEHQGRDARYETQYDERFEQQDHYRSQYPIETQGNYNQTRPFPEPLGRRPESFEDRLPERDSWMQSNARANQRPGQYAPRGYAEYGAPQPIGAAHYSRRFQGDAGFGDEEILNPQPVPLDRQYAEREMWIEQKEDYRFDHVHDIDLKLHNTVQTSTPTSMARSTSWEKIRLCFFMFVRAKSTRWPNSTRSATDILLALSILIAVAQFGLCAAMAHWLLSSHREVQCWNVGSTRDLDFNGFGLGSRPSDFVFQTEIKSLPLTYANLDKAFNLERAQENGEGLSGPEYLSARAIGGTFTIIAILVFNPLLLVVDLLLLLRSHYRSARISNRAGMLWSMGFSIYFPLVTLGAIWLDSFPSNKIDDSYDTCWQYDKTMNVLEGQSRWAKGIVRGCEILGMLGALCMVAYFAFALVAAYMNQRADAQQSIRLDDLSNPSSTTHTDNHRDLPSAGLGTRAGPIRMNNFGITFIDATPGSDSQSRTERWRQRPCEDQEVLTNPFADPEDPYRGGVGSQMSDSGDKQP</sequence>
<feature type="region of interest" description="Disordered" evidence="1">
    <location>
        <begin position="723"/>
        <end position="776"/>
    </location>
</feature>
<evidence type="ECO:0000313" key="4">
    <source>
        <dbReference type="Proteomes" id="UP000596902"/>
    </source>
</evidence>
<dbReference type="RefSeq" id="XP_038792201.1">
    <property type="nucleotide sequence ID" value="XM_038926345.1"/>
</dbReference>
<keyword evidence="4" id="KW-1185">Reference proteome</keyword>
<evidence type="ECO:0000313" key="3">
    <source>
        <dbReference type="EMBL" id="KAF7682322.1"/>
    </source>
</evidence>
<feature type="compositionally biased region" description="Basic and acidic residues" evidence="1">
    <location>
        <begin position="302"/>
        <end position="318"/>
    </location>
</feature>
<feature type="compositionally biased region" description="Polar residues" evidence="1">
    <location>
        <begin position="319"/>
        <end position="330"/>
    </location>
</feature>
<feature type="compositionally biased region" description="Polar residues" evidence="1">
    <location>
        <begin position="285"/>
        <end position="296"/>
    </location>
</feature>
<comment type="caution">
    <text evidence="3">The sequence shown here is derived from an EMBL/GenBank/DDBJ whole genome shotgun (WGS) entry which is preliminary data.</text>
</comment>
<feature type="compositionally biased region" description="Basic and acidic residues" evidence="1">
    <location>
        <begin position="733"/>
        <end position="744"/>
    </location>
</feature>
<reference evidence="3" key="2">
    <citation type="submission" date="2020-08" db="EMBL/GenBank/DDBJ databases">
        <title>Draft Genome Sequence of Cumin Blight Pathogen Alternaria burnsii.</title>
        <authorList>
            <person name="Feng Z."/>
        </authorList>
    </citation>
    <scope>NUCLEOTIDE SEQUENCE</scope>
    <source>
        <strain evidence="3">CBS107.38</strain>
    </source>
</reference>
<evidence type="ECO:0000256" key="2">
    <source>
        <dbReference type="SAM" id="Phobius"/>
    </source>
</evidence>
<organism evidence="3 4">
    <name type="scientific">Alternaria burnsii</name>
    <dbReference type="NCBI Taxonomy" id="1187904"/>
    <lineage>
        <taxon>Eukaryota</taxon>
        <taxon>Fungi</taxon>
        <taxon>Dikarya</taxon>
        <taxon>Ascomycota</taxon>
        <taxon>Pezizomycotina</taxon>
        <taxon>Dothideomycetes</taxon>
        <taxon>Pleosporomycetidae</taxon>
        <taxon>Pleosporales</taxon>
        <taxon>Pleosporineae</taxon>
        <taxon>Pleosporaceae</taxon>
        <taxon>Alternaria</taxon>
        <taxon>Alternaria sect. Alternaria</taxon>
    </lineage>
</organism>
<dbReference type="EMBL" id="JAAABM010000001">
    <property type="protein sequence ID" value="KAF7682322.1"/>
    <property type="molecule type" value="Genomic_DNA"/>
</dbReference>
<accession>A0A8H7BMR1</accession>
<feature type="region of interest" description="Disordered" evidence="1">
    <location>
        <begin position="684"/>
        <end position="710"/>
    </location>
</feature>
<dbReference type="Proteomes" id="UP000596902">
    <property type="component" value="Unassembled WGS sequence"/>
</dbReference>